<keyword evidence="1" id="KW-0472">Membrane</keyword>
<evidence type="ECO:0000256" key="1">
    <source>
        <dbReference type="SAM" id="Phobius"/>
    </source>
</evidence>
<name>A0A915A7W4_PARUN</name>
<dbReference type="AlphaFoldDB" id="A0A915A7W4"/>
<evidence type="ECO:0000313" key="3">
    <source>
        <dbReference type="WBParaSite" id="PgR002_g246_t01"/>
    </source>
</evidence>
<keyword evidence="2" id="KW-1185">Reference proteome</keyword>
<organism evidence="2 3">
    <name type="scientific">Parascaris univalens</name>
    <name type="common">Nematode worm</name>
    <dbReference type="NCBI Taxonomy" id="6257"/>
    <lineage>
        <taxon>Eukaryota</taxon>
        <taxon>Metazoa</taxon>
        <taxon>Ecdysozoa</taxon>
        <taxon>Nematoda</taxon>
        <taxon>Chromadorea</taxon>
        <taxon>Rhabditida</taxon>
        <taxon>Spirurina</taxon>
        <taxon>Ascaridomorpha</taxon>
        <taxon>Ascaridoidea</taxon>
        <taxon>Ascarididae</taxon>
        <taxon>Parascaris</taxon>
    </lineage>
</organism>
<keyword evidence="1" id="KW-0812">Transmembrane</keyword>
<dbReference type="Proteomes" id="UP000887569">
    <property type="component" value="Unplaced"/>
</dbReference>
<reference evidence="3" key="1">
    <citation type="submission" date="2022-11" db="UniProtKB">
        <authorList>
            <consortium name="WormBaseParasite"/>
        </authorList>
    </citation>
    <scope>IDENTIFICATION</scope>
</reference>
<feature type="transmembrane region" description="Helical" evidence="1">
    <location>
        <begin position="187"/>
        <end position="209"/>
    </location>
</feature>
<feature type="transmembrane region" description="Helical" evidence="1">
    <location>
        <begin position="6"/>
        <end position="25"/>
    </location>
</feature>
<feature type="transmembrane region" description="Helical" evidence="1">
    <location>
        <begin position="146"/>
        <end position="166"/>
    </location>
</feature>
<feature type="transmembrane region" description="Helical" evidence="1">
    <location>
        <begin position="107"/>
        <end position="126"/>
    </location>
</feature>
<evidence type="ECO:0000313" key="2">
    <source>
        <dbReference type="Proteomes" id="UP000887569"/>
    </source>
</evidence>
<keyword evidence="1" id="KW-1133">Transmembrane helix</keyword>
<proteinExistence type="predicted"/>
<dbReference type="WBParaSite" id="PgR002_g246_t01">
    <property type="protein sequence ID" value="PgR002_g246_t01"/>
    <property type="gene ID" value="PgR002_g246"/>
</dbReference>
<sequence length="228" mass="26264">MCEYYWSIDGVFLLLLLNGILILNVPTEFFWFNGICWASSVANFTIVNTKNSALIYYFNATSVQSPVVDTTLENGYGCMKVELSAFLSTQIQLNEIASLQFGIRNELLTIAFEILSAFIVNLWYIWLLYYRRTSRTITANNLVPPLFIIAALSSVFWIVISLSYRWSMIWKQYGWPLPIIPINETRLLAMLSIDILLNWIIFFLLHSVFSRNGNGIAKVILDDENKED</sequence>
<accession>A0A915A7W4</accession>
<protein>
    <submittedName>
        <fullName evidence="3">Uncharacterized protein</fullName>
    </submittedName>
</protein>